<name>A0ABM1RBQ6_CAMSA</name>
<reference evidence="7" key="2">
    <citation type="submission" date="2025-08" db="UniProtKB">
        <authorList>
            <consortium name="RefSeq"/>
        </authorList>
    </citation>
    <scope>IDENTIFICATION</scope>
    <source>
        <tissue evidence="7">Leaf</tissue>
    </source>
</reference>
<keyword evidence="5" id="KW-0539">Nucleus</keyword>
<evidence type="ECO:0000313" key="6">
    <source>
        <dbReference type="Proteomes" id="UP000694864"/>
    </source>
</evidence>
<dbReference type="Proteomes" id="UP000694864">
    <property type="component" value="Chromosome 19"/>
</dbReference>
<evidence type="ECO:0000313" key="7">
    <source>
        <dbReference type="RefSeq" id="XP_019096444.1"/>
    </source>
</evidence>
<protein>
    <submittedName>
        <fullName evidence="7">Protein CHROMATIN REMODELING 35-like</fullName>
    </submittedName>
</protein>
<accession>A0ABM1RBQ6</accession>
<dbReference type="InterPro" id="IPR044567">
    <property type="entry name" value="CLSY/DRD1"/>
</dbReference>
<keyword evidence="6" id="KW-1185">Reference proteome</keyword>
<evidence type="ECO:0000256" key="5">
    <source>
        <dbReference type="ARBA" id="ARBA00023242"/>
    </source>
</evidence>
<evidence type="ECO:0000256" key="2">
    <source>
        <dbReference type="ARBA" id="ARBA00022741"/>
    </source>
</evidence>
<proteinExistence type="predicted"/>
<evidence type="ECO:0000256" key="1">
    <source>
        <dbReference type="ARBA" id="ARBA00004123"/>
    </source>
</evidence>
<sequence>MSNRSIIFICGKQVSNIVFKSENEMMGVLRDVARIKTRNKILLTSTLYHNNIKETRLDLEEALLSQDSDHGDKIGYLTELRMLTNKIIYNHNGEFLHEDPGLMDFTVVLKPTLKIQNEGFQNML</sequence>
<dbReference type="RefSeq" id="XP_019096444.1">
    <property type="nucleotide sequence ID" value="XM_019240899.1"/>
</dbReference>
<organism evidence="6 7">
    <name type="scientific">Camelina sativa</name>
    <name type="common">False flax</name>
    <name type="synonym">Myagrum sativum</name>
    <dbReference type="NCBI Taxonomy" id="90675"/>
    <lineage>
        <taxon>Eukaryota</taxon>
        <taxon>Viridiplantae</taxon>
        <taxon>Streptophyta</taxon>
        <taxon>Embryophyta</taxon>
        <taxon>Tracheophyta</taxon>
        <taxon>Spermatophyta</taxon>
        <taxon>Magnoliopsida</taxon>
        <taxon>eudicotyledons</taxon>
        <taxon>Gunneridae</taxon>
        <taxon>Pentapetalae</taxon>
        <taxon>rosids</taxon>
        <taxon>malvids</taxon>
        <taxon>Brassicales</taxon>
        <taxon>Brassicaceae</taxon>
        <taxon>Camelineae</taxon>
        <taxon>Camelina</taxon>
    </lineage>
</organism>
<keyword evidence="3" id="KW-0347">Helicase</keyword>
<evidence type="ECO:0000256" key="3">
    <source>
        <dbReference type="ARBA" id="ARBA00022806"/>
    </source>
</evidence>
<gene>
    <name evidence="7" type="primary">LOC109130832</name>
</gene>
<dbReference type="PANTHER" id="PTHR45821">
    <property type="entry name" value="SNF2 DOMAIN-CONTAINING PROTEIN CLASSY 2-RELATED"/>
    <property type="match status" value="1"/>
</dbReference>
<evidence type="ECO:0000256" key="4">
    <source>
        <dbReference type="ARBA" id="ARBA00022840"/>
    </source>
</evidence>
<keyword evidence="4" id="KW-0067">ATP-binding</keyword>
<reference evidence="6" key="1">
    <citation type="journal article" date="2014" name="Nat. Commun.">
        <title>The emerging biofuel crop Camelina sativa retains a highly undifferentiated hexaploid genome structure.</title>
        <authorList>
            <person name="Kagale S."/>
            <person name="Koh C."/>
            <person name="Nixon J."/>
            <person name="Bollina V."/>
            <person name="Clarke W.E."/>
            <person name="Tuteja R."/>
            <person name="Spillane C."/>
            <person name="Robinson S.J."/>
            <person name="Links M.G."/>
            <person name="Clarke C."/>
            <person name="Higgins E.E."/>
            <person name="Huebert T."/>
            <person name="Sharpe A.G."/>
            <person name="Parkin I.A."/>
        </authorList>
    </citation>
    <scope>NUCLEOTIDE SEQUENCE [LARGE SCALE GENOMIC DNA]</scope>
    <source>
        <strain evidence="6">cv. DH55</strain>
    </source>
</reference>
<comment type="subcellular location">
    <subcellularLocation>
        <location evidence="1">Nucleus</location>
    </subcellularLocation>
</comment>
<dbReference type="GeneID" id="109130832"/>
<keyword evidence="3" id="KW-0378">Hydrolase</keyword>
<keyword evidence="2" id="KW-0547">Nucleotide-binding</keyword>
<dbReference type="PANTHER" id="PTHR45821:SF1">
    <property type="entry name" value="ATP-DEPENDENT HELICASE FAMILY PROTEIN-RELATED"/>
    <property type="match status" value="1"/>
</dbReference>